<proteinExistence type="predicted"/>
<name>A0A8T1TXB8_9STRA</name>
<reference evidence="2" key="1">
    <citation type="submission" date="2021-01" db="EMBL/GenBank/DDBJ databases">
        <title>Phytophthora aleatoria, a newly-described species from Pinus radiata is distinct from Phytophthora cactorum isolates based on comparative genomics.</title>
        <authorList>
            <person name="Mcdougal R."/>
            <person name="Panda P."/>
            <person name="Williams N."/>
            <person name="Studholme D.J."/>
        </authorList>
    </citation>
    <scope>NUCLEOTIDE SEQUENCE</scope>
    <source>
        <strain evidence="2">NZFS 3830</strain>
    </source>
</reference>
<evidence type="ECO:0000313" key="3">
    <source>
        <dbReference type="Proteomes" id="UP000688947"/>
    </source>
</evidence>
<sequence length="148" mass="16829">MEPICDLENHYAAMRKRSLKSVVPKNYWVRTASRKGMAMHAREQMYALDVAAVIQLYAYAEEVLHSKELVETGTAMALPTKIILPMTRELIAIYYHSYREPYDIVKTAKAATRELKNLRRATRKQAGSMALQTSDGGHREDTAESQPN</sequence>
<comment type="caution">
    <text evidence="2">The sequence shown here is derived from an EMBL/GenBank/DDBJ whole genome shotgun (WGS) entry which is preliminary data.</text>
</comment>
<dbReference type="AlphaFoldDB" id="A0A8T1TXB8"/>
<dbReference type="EMBL" id="JAENGZ010001279">
    <property type="protein sequence ID" value="KAG6949219.1"/>
    <property type="molecule type" value="Genomic_DNA"/>
</dbReference>
<evidence type="ECO:0000256" key="1">
    <source>
        <dbReference type="SAM" id="MobiDB-lite"/>
    </source>
</evidence>
<organism evidence="2 3">
    <name type="scientific">Phytophthora cactorum</name>
    <dbReference type="NCBI Taxonomy" id="29920"/>
    <lineage>
        <taxon>Eukaryota</taxon>
        <taxon>Sar</taxon>
        <taxon>Stramenopiles</taxon>
        <taxon>Oomycota</taxon>
        <taxon>Peronosporomycetes</taxon>
        <taxon>Peronosporales</taxon>
        <taxon>Peronosporaceae</taxon>
        <taxon>Phytophthora</taxon>
    </lineage>
</organism>
<protein>
    <submittedName>
        <fullName evidence="2">Uncharacterized protein</fullName>
    </submittedName>
</protein>
<dbReference type="Proteomes" id="UP000688947">
    <property type="component" value="Unassembled WGS sequence"/>
</dbReference>
<dbReference type="VEuPathDB" id="FungiDB:PC110_g13134"/>
<evidence type="ECO:0000313" key="2">
    <source>
        <dbReference type="EMBL" id="KAG6949219.1"/>
    </source>
</evidence>
<feature type="region of interest" description="Disordered" evidence="1">
    <location>
        <begin position="121"/>
        <end position="148"/>
    </location>
</feature>
<accession>A0A8T1TXB8</accession>
<gene>
    <name evidence="2" type="ORF">JG687_00015017</name>
</gene>